<evidence type="ECO:0000259" key="3">
    <source>
        <dbReference type="PROSITE" id="PS50110"/>
    </source>
</evidence>
<dbReference type="InterPro" id="IPR050595">
    <property type="entry name" value="Bact_response_regulator"/>
</dbReference>
<accession>A0A1G6QT38</accession>
<dbReference type="STRING" id="938405.SAMN02927895_02631"/>
<reference evidence="4 5" key="1">
    <citation type="submission" date="2016-10" db="EMBL/GenBank/DDBJ databases">
        <authorList>
            <person name="de Groot N.N."/>
        </authorList>
    </citation>
    <scope>NUCLEOTIDE SEQUENCE [LARGE SCALE GENOMIC DNA]</scope>
    <source>
        <strain evidence="4 5">CPCC 100156</strain>
    </source>
</reference>
<dbReference type="Pfam" id="PF00072">
    <property type="entry name" value="Response_reg"/>
    <property type="match status" value="1"/>
</dbReference>
<protein>
    <submittedName>
        <fullName evidence="4">Response regulator receiver domain-containing protein</fullName>
    </submittedName>
</protein>
<proteinExistence type="predicted"/>
<gene>
    <name evidence="4" type="ORF">SAMN04487779_1003172</name>
</gene>
<dbReference type="Gene3D" id="3.40.50.2300">
    <property type="match status" value="1"/>
</dbReference>
<dbReference type="PANTHER" id="PTHR44591">
    <property type="entry name" value="STRESS RESPONSE REGULATOR PROTEIN 1"/>
    <property type="match status" value="1"/>
</dbReference>
<evidence type="ECO:0000313" key="5">
    <source>
        <dbReference type="Proteomes" id="UP000198925"/>
    </source>
</evidence>
<dbReference type="GO" id="GO:0000160">
    <property type="term" value="P:phosphorelay signal transduction system"/>
    <property type="evidence" value="ECO:0007669"/>
    <property type="project" value="InterPro"/>
</dbReference>
<keyword evidence="5" id="KW-1185">Reference proteome</keyword>
<dbReference type="Proteomes" id="UP000198925">
    <property type="component" value="Unassembled WGS sequence"/>
</dbReference>
<dbReference type="InterPro" id="IPR011006">
    <property type="entry name" value="CheY-like_superfamily"/>
</dbReference>
<evidence type="ECO:0000256" key="1">
    <source>
        <dbReference type="ARBA" id="ARBA00022553"/>
    </source>
</evidence>
<dbReference type="InterPro" id="IPR001789">
    <property type="entry name" value="Sig_transdc_resp-reg_receiver"/>
</dbReference>
<evidence type="ECO:0000313" key="4">
    <source>
        <dbReference type="EMBL" id="SDC95502.1"/>
    </source>
</evidence>
<dbReference type="SUPFAM" id="SSF52172">
    <property type="entry name" value="CheY-like"/>
    <property type="match status" value="1"/>
</dbReference>
<dbReference type="PANTHER" id="PTHR44591:SF25">
    <property type="entry name" value="CHEMOTAXIS TWO-COMPONENT RESPONSE REGULATOR"/>
    <property type="match status" value="1"/>
</dbReference>
<name>A0A1G6QT38_9PROT</name>
<feature type="modified residue" description="4-aspartylphosphate" evidence="2">
    <location>
        <position position="53"/>
    </location>
</feature>
<keyword evidence="1 2" id="KW-0597">Phosphoprotein</keyword>
<dbReference type="EMBL" id="FMZX01000003">
    <property type="protein sequence ID" value="SDC95502.1"/>
    <property type="molecule type" value="Genomic_DNA"/>
</dbReference>
<feature type="domain" description="Response regulatory" evidence="3">
    <location>
        <begin position="5"/>
        <end position="118"/>
    </location>
</feature>
<dbReference type="PROSITE" id="PS50110">
    <property type="entry name" value="RESPONSE_REGULATORY"/>
    <property type="match status" value="1"/>
</dbReference>
<dbReference type="AlphaFoldDB" id="A0A1G6QT38"/>
<dbReference type="OrthoDB" id="9782655at2"/>
<dbReference type="RefSeq" id="WP_090564271.1">
    <property type="nucleotide sequence ID" value="NZ_FMXZ01000006.1"/>
</dbReference>
<evidence type="ECO:0000256" key="2">
    <source>
        <dbReference type="PROSITE-ProRule" id="PRU00169"/>
    </source>
</evidence>
<sequence>MKLPLIAIVEDDQFVRTATASLIRSIGLGTESFASAEAFLQEDLSRFACVISDVQMPGLSGLDLLRIAGERCAGLPVILMTAFPDPRIERRAMAGGARYFLEKPCDPETVVSSLEAVIRSRGAG</sequence>
<organism evidence="4 5">
    <name type="scientific">Belnapia rosea</name>
    <dbReference type="NCBI Taxonomy" id="938405"/>
    <lineage>
        <taxon>Bacteria</taxon>
        <taxon>Pseudomonadati</taxon>
        <taxon>Pseudomonadota</taxon>
        <taxon>Alphaproteobacteria</taxon>
        <taxon>Acetobacterales</taxon>
        <taxon>Roseomonadaceae</taxon>
        <taxon>Belnapia</taxon>
    </lineage>
</organism>
<dbReference type="SMART" id="SM00448">
    <property type="entry name" value="REC"/>
    <property type="match status" value="1"/>
</dbReference>